<name>A0A6P5AKY6_BRABE</name>
<feature type="compositionally biased region" description="Basic residues" evidence="1">
    <location>
        <begin position="15"/>
        <end position="25"/>
    </location>
</feature>
<dbReference type="KEGG" id="bbel:109483970"/>
<accession>A0A6P5AKY6</accession>
<dbReference type="RefSeq" id="XP_019642686.1">
    <property type="nucleotide sequence ID" value="XM_019787127.1"/>
</dbReference>
<evidence type="ECO:0000313" key="3">
    <source>
        <dbReference type="RefSeq" id="XP_019642686.1"/>
    </source>
</evidence>
<sequence>MAGMEGARDRLTSSARKRKKRDKFKKRVLLGDMFVEWRDLKSALGLKTDCDLARLLINSYRQHSDTDTPRPSSPQSPPSNAPSPPKTVTPSHASTPHVTQQPPNLNAGDISSISPGSSSTVSVVSSCSKLAEDMRSLPIISPEEEVFAHDQSVAEGDDEDYVFVSPEELQIREEGDIVGLQCWIGYTESLLALVRYMQLPYDKCKEKECRAEVDKEPETKTV</sequence>
<dbReference type="AlphaFoldDB" id="A0A6P5AKY6"/>
<feature type="region of interest" description="Disordered" evidence="1">
    <location>
        <begin position="1"/>
        <end position="25"/>
    </location>
</feature>
<organism evidence="2 3">
    <name type="scientific">Branchiostoma belcheri</name>
    <name type="common">Amphioxus</name>
    <dbReference type="NCBI Taxonomy" id="7741"/>
    <lineage>
        <taxon>Eukaryota</taxon>
        <taxon>Metazoa</taxon>
        <taxon>Chordata</taxon>
        <taxon>Cephalochordata</taxon>
        <taxon>Leptocardii</taxon>
        <taxon>Amphioxiformes</taxon>
        <taxon>Branchiostomatidae</taxon>
        <taxon>Branchiostoma</taxon>
    </lineage>
</organism>
<gene>
    <name evidence="3" type="primary">LOC109483970</name>
</gene>
<keyword evidence="2" id="KW-1185">Reference proteome</keyword>
<dbReference type="Proteomes" id="UP000515135">
    <property type="component" value="Unplaced"/>
</dbReference>
<evidence type="ECO:0000256" key="1">
    <source>
        <dbReference type="SAM" id="MobiDB-lite"/>
    </source>
</evidence>
<proteinExistence type="predicted"/>
<dbReference type="GeneID" id="109483970"/>
<reference evidence="3" key="1">
    <citation type="submission" date="2025-08" db="UniProtKB">
        <authorList>
            <consortium name="RefSeq"/>
        </authorList>
    </citation>
    <scope>IDENTIFICATION</scope>
    <source>
        <tissue evidence="3">Gonad</tissue>
    </source>
</reference>
<feature type="compositionally biased region" description="Pro residues" evidence="1">
    <location>
        <begin position="71"/>
        <end position="87"/>
    </location>
</feature>
<feature type="compositionally biased region" description="Basic and acidic residues" evidence="1">
    <location>
        <begin position="1"/>
        <end position="11"/>
    </location>
</feature>
<dbReference type="OrthoDB" id="10549003at2759"/>
<evidence type="ECO:0000313" key="2">
    <source>
        <dbReference type="Proteomes" id="UP000515135"/>
    </source>
</evidence>
<feature type="compositionally biased region" description="Polar residues" evidence="1">
    <location>
        <begin position="88"/>
        <end position="104"/>
    </location>
</feature>
<protein>
    <submittedName>
        <fullName evidence="3">Uncharacterized protein LOC109483970</fullName>
    </submittedName>
</protein>
<feature type="region of interest" description="Disordered" evidence="1">
    <location>
        <begin position="62"/>
        <end position="117"/>
    </location>
</feature>